<reference evidence="1" key="1">
    <citation type="submission" date="2022-03" db="EMBL/GenBank/DDBJ databases">
        <authorList>
            <person name="Tunstrom K."/>
        </authorList>
    </citation>
    <scope>NUCLEOTIDE SEQUENCE</scope>
</reference>
<keyword evidence="2" id="KW-1185">Reference proteome</keyword>
<dbReference type="AlphaFoldDB" id="A0AAU9V9S9"/>
<sequence length="98" mass="10910">MPALRKYPNIKSITHKYLTAGDTQNEGVAVHSTIGKSIKKTLRSGPIYVPRQNAVIIRNAKKKGKPDNVNKISYNDFFSMKSLADESDESDEDSLVKT</sequence>
<accession>A0AAU9V9S9</accession>
<proteinExistence type="predicted"/>
<gene>
    <name evidence="1" type="ORF">EEDITHA_LOCUS20637</name>
</gene>
<name>A0AAU9V9S9_EUPED</name>
<evidence type="ECO:0000313" key="1">
    <source>
        <dbReference type="EMBL" id="CAH2106510.1"/>
    </source>
</evidence>
<comment type="caution">
    <text evidence="1">The sequence shown here is derived from an EMBL/GenBank/DDBJ whole genome shotgun (WGS) entry which is preliminary data.</text>
</comment>
<dbReference type="EMBL" id="CAKOGL010000029">
    <property type="protein sequence ID" value="CAH2106510.1"/>
    <property type="molecule type" value="Genomic_DNA"/>
</dbReference>
<protein>
    <submittedName>
        <fullName evidence="1">Uncharacterized protein</fullName>
    </submittedName>
</protein>
<organism evidence="1 2">
    <name type="scientific">Euphydryas editha</name>
    <name type="common">Edith's checkerspot</name>
    <dbReference type="NCBI Taxonomy" id="104508"/>
    <lineage>
        <taxon>Eukaryota</taxon>
        <taxon>Metazoa</taxon>
        <taxon>Ecdysozoa</taxon>
        <taxon>Arthropoda</taxon>
        <taxon>Hexapoda</taxon>
        <taxon>Insecta</taxon>
        <taxon>Pterygota</taxon>
        <taxon>Neoptera</taxon>
        <taxon>Endopterygota</taxon>
        <taxon>Lepidoptera</taxon>
        <taxon>Glossata</taxon>
        <taxon>Ditrysia</taxon>
        <taxon>Papilionoidea</taxon>
        <taxon>Nymphalidae</taxon>
        <taxon>Nymphalinae</taxon>
        <taxon>Euphydryas</taxon>
    </lineage>
</organism>
<evidence type="ECO:0000313" key="2">
    <source>
        <dbReference type="Proteomes" id="UP001153954"/>
    </source>
</evidence>
<dbReference type="Proteomes" id="UP001153954">
    <property type="component" value="Unassembled WGS sequence"/>
</dbReference>